<reference evidence="1" key="2">
    <citation type="journal article" date="2015" name="Data Brief">
        <title>Shoot transcriptome of the giant reed, Arundo donax.</title>
        <authorList>
            <person name="Barrero R.A."/>
            <person name="Guerrero F.D."/>
            <person name="Moolhuijzen P."/>
            <person name="Goolsby J.A."/>
            <person name="Tidwell J."/>
            <person name="Bellgard S.E."/>
            <person name="Bellgard M.I."/>
        </authorList>
    </citation>
    <scope>NUCLEOTIDE SEQUENCE</scope>
    <source>
        <tissue evidence="1">Shoot tissue taken approximately 20 cm above the soil surface</tissue>
    </source>
</reference>
<organism evidence="1">
    <name type="scientific">Arundo donax</name>
    <name type="common">Giant reed</name>
    <name type="synonym">Donax arundinaceus</name>
    <dbReference type="NCBI Taxonomy" id="35708"/>
    <lineage>
        <taxon>Eukaryota</taxon>
        <taxon>Viridiplantae</taxon>
        <taxon>Streptophyta</taxon>
        <taxon>Embryophyta</taxon>
        <taxon>Tracheophyta</taxon>
        <taxon>Spermatophyta</taxon>
        <taxon>Magnoliopsida</taxon>
        <taxon>Liliopsida</taxon>
        <taxon>Poales</taxon>
        <taxon>Poaceae</taxon>
        <taxon>PACMAD clade</taxon>
        <taxon>Arundinoideae</taxon>
        <taxon>Arundineae</taxon>
        <taxon>Arundo</taxon>
    </lineage>
</organism>
<protein>
    <submittedName>
        <fullName evidence="1">Uncharacterized protein</fullName>
    </submittedName>
</protein>
<accession>A0A0A9B5Z6</accession>
<proteinExistence type="predicted"/>
<dbReference type="EMBL" id="GBRH01239109">
    <property type="protein sequence ID" value="JAD58786.1"/>
    <property type="molecule type" value="Transcribed_RNA"/>
</dbReference>
<dbReference type="AlphaFoldDB" id="A0A0A9B5Z6"/>
<reference evidence="1" key="1">
    <citation type="submission" date="2014-09" db="EMBL/GenBank/DDBJ databases">
        <authorList>
            <person name="Magalhaes I.L.F."/>
            <person name="Oliveira U."/>
            <person name="Santos F.R."/>
            <person name="Vidigal T.H.D.A."/>
            <person name="Brescovit A.D."/>
            <person name="Santos A.J."/>
        </authorList>
    </citation>
    <scope>NUCLEOTIDE SEQUENCE</scope>
    <source>
        <tissue evidence="1">Shoot tissue taken approximately 20 cm above the soil surface</tissue>
    </source>
</reference>
<sequence length="21" mass="2562">MKSLTSVMKMKTTCRYLILKW</sequence>
<name>A0A0A9B5Z6_ARUDO</name>
<evidence type="ECO:0000313" key="1">
    <source>
        <dbReference type="EMBL" id="JAD58786.1"/>
    </source>
</evidence>